<feature type="transmembrane region" description="Helical" evidence="7">
    <location>
        <begin position="395"/>
        <end position="419"/>
    </location>
</feature>
<feature type="region of interest" description="Disordered" evidence="6">
    <location>
        <begin position="730"/>
        <end position="755"/>
    </location>
</feature>
<dbReference type="InterPro" id="IPR011701">
    <property type="entry name" value="MFS"/>
</dbReference>
<dbReference type="GO" id="GO:0022857">
    <property type="term" value="F:transmembrane transporter activity"/>
    <property type="evidence" value="ECO:0007669"/>
    <property type="project" value="InterPro"/>
</dbReference>
<dbReference type="InterPro" id="IPR036259">
    <property type="entry name" value="MFS_trans_sf"/>
</dbReference>
<evidence type="ECO:0000256" key="1">
    <source>
        <dbReference type="ARBA" id="ARBA00004141"/>
    </source>
</evidence>
<dbReference type="EMBL" id="JAWRVG010000019">
    <property type="protein sequence ID" value="KAK4073133.1"/>
    <property type="molecule type" value="Genomic_DNA"/>
</dbReference>
<reference evidence="9" key="1">
    <citation type="submission" date="2023-11" db="EMBL/GenBank/DDBJ databases">
        <title>The genome sequences of three competitors of mushroom-forming fungi.</title>
        <authorList>
            <person name="Beijen E."/>
            <person name="Ohm R.A."/>
        </authorList>
    </citation>
    <scope>NUCLEOTIDE SEQUENCE</scope>
    <source>
        <strain evidence="9">CBS 100526</strain>
    </source>
</reference>
<feature type="transmembrane region" description="Helical" evidence="7">
    <location>
        <begin position="701"/>
        <end position="721"/>
    </location>
</feature>
<evidence type="ECO:0000313" key="9">
    <source>
        <dbReference type="EMBL" id="KAK4073133.1"/>
    </source>
</evidence>
<evidence type="ECO:0000256" key="3">
    <source>
        <dbReference type="ARBA" id="ARBA00022692"/>
    </source>
</evidence>
<organism evidence="9 10">
    <name type="scientific">Trichoderma aggressivum f. europaeum</name>
    <dbReference type="NCBI Taxonomy" id="173218"/>
    <lineage>
        <taxon>Eukaryota</taxon>
        <taxon>Fungi</taxon>
        <taxon>Dikarya</taxon>
        <taxon>Ascomycota</taxon>
        <taxon>Pezizomycotina</taxon>
        <taxon>Sordariomycetes</taxon>
        <taxon>Hypocreomycetidae</taxon>
        <taxon>Hypocreales</taxon>
        <taxon>Hypocreaceae</taxon>
        <taxon>Trichoderma</taxon>
    </lineage>
</organism>
<dbReference type="PROSITE" id="PS50850">
    <property type="entry name" value="MFS"/>
    <property type="match status" value="1"/>
</dbReference>
<sequence>MFVTNCLAQPPRTIEILGFHHGISSITPFLGNVSNSLEHTLSTNPALSNNSTRPSSAGSFGFQPLTVPARDSNLHRLKQLQTDPLFDWRAGSGSHARRLNRPPSKPTVGPSRAQDGLTSRNRTTNKETRDRDGAPRLSAGGIMTRPANPRPGPGVVTTRSRSSRSSGSFHAGAPIPNMASLRRPSIPRYQTFPTPPPKPPASSSDASSDRFASAIESDSSSTSSSRDHDETPLPVRQLLLLAFLSLAEQTALNSIGPYLPQMVGSMPGIPREESGLYVGLLASVFALAQLSTNFVWGYMSDVVGRKPVLLAGTFSLMCCFCAFGFCRQYWQMILVHAAMGLLNGNAACVPTVLGEVTDRSNQSKAFTYLPIIYSLGGLTGPALGGILVGRMGKEFPYLGPSVLSAAVLAAAVIVVGIWFEETLEDVDDDPWKPTWATRLSNRISNIFSRTTPRRESWSTRWPRPQAASQTQPLLSPSSEEAASDDNDGSPDDDEALEISKPAGGNHKDHKPWRELLNRTTMTLLVTYLVFQLANISFNSLYPIFAASPSPAGRELDPGKIGVSLSFAGLITILFQAFLFQPLKTRFGNLGTYRFALFGLAVSMIAMPWVGYVDDEPLFGLGTGTMWLYIELGVVLILKTICAVGGLSCVMLLITNSAPSHNSLGTLNGVAQTLSALGRSIGPFASGSLFTLSMGIQPKGEVFAWSLFGGLALLGCIGSIFVRGDGLESDDWYNGEDEEDERGEDDEHADIEQQRE</sequence>
<feature type="transmembrane region" description="Helical" evidence="7">
    <location>
        <begin position="365"/>
        <end position="389"/>
    </location>
</feature>
<keyword evidence="3 7" id="KW-0812">Transmembrane</keyword>
<dbReference type="Gene3D" id="1.20.1250.20">
    <property type="entry name" value="MFS general substrate transporter like domains"/>
    <property type="match status" value="1"/>
</dbReference>
<dbReference type="Proteomes" id="UP001273209">
    <property type="component" value="Unassembled WGS sequence"/>
</dbReference>
<evidence type="ECO:0000313" key="10">
    <source>
        <dbReference type="Proteomes" id="UP001273209"/>
    </source>
</evidence>
<gene>
    <name evidence="9" type="ORF">Triagg1_5413</name>
</gene>
<keyword evidence="2" id="KW-0813">Transport</keyword>
<feature type="compositionally biased region" description="Acidic residues" evidence="6">
    <location>
        <begin position="481"/>
        <end position="496"/>
    </location>
</feature>
<feature type="transmembrane region" description="Helical" evidence="7">
    <location>
        <begin position="308"/>
        <end position="325"/>
    </location>
</feature>
<feature type="region of interest" description="Disordered" evidence="6">
    <location>
        <begin position="44"/>
        <end position="64"/>
    </location>
</feature>
<feature type="region of interest" description="Disordered" evidence="6">
    <location>
        <begin position="454"/>
        <end position="511"/>
    </location>
</feature>
<evidence type="ECO:0000256" key="2">
    <source>
        <dbReference type="ARBA" id="ARBA00022448"/>
    </source>
</evidence>
<feature type="domain" description="Major facilitator superfamily (MFS) profile" evidence="8">
    <location>
        <begin position="234"/>
        <end position="726"/>
    </location>
</feature>
<evidence type="ECO:0000256" key="4">
    <source>
        <dbReference type="ARBA" id="ARBA00022989"/>
    </source>
</evidence>
<feature type="transmembrane region" description="Helical" evidence="7">
    <location>
        <begin position="631"/>
        <end position="654"/>
    </location>
</feature>
<feature type="transmembrane region" description="Helical" evidence="7">
    <location>
        <begin position="520"/>
        <end position="540"/>
    </location>
</feature>
<evidence type="ECO:0000259" key="8">
    <source>
        <dbReference type="PROSITE" id="PS50850"/>
    </source>
</evidence>
<dbReference type="PANTHER" id="PTHR23504:SF39">
    <property type="entry name" value="TRANSPORTER, PUTATIVE (AFU_ORTHOLOGUE AFUA_6G03860)-RELATED"/>
    <property type="match status" value="1"/>
</dbReference>
<evidence type="ECO:0000256" key="5">
    <source>
        <dbReference type="ARBA" id="ARBA00023136"/>
    </source>
</evidence>
<dbReference type="Pfam" id="PF07690">
    <property type="entry name" value="MFS_1"/>
    <property type="match status" value="1"/>
</dbReference>
<dbReference type="AlphaFoldDB" id="A0AAE1J5T7"/>
<feature type="compositionally biased region" description="Polar residues" evidence="6">
    <location>
        <begin position="44"/>
        <end position="58"/>
    </location>
</feature>
<accession>A0AAE1J5T7</accession>
<dbReference type="CDD" id="cd17330">
    <property type="entry name" value="MFS_SLC46_TetA_like"/>
    <property type="match status" value="1"/>
</dbReference>
<dbReference type="PANTHER" id="PTHR23504">
    <property type="entry name" value="MAJOR FACILITATOR SUPERFAMILY DOMAIN-CONTAINING PROTEIN 10"/>
    <property type="match status" value="1"/>
</dbReference>
<dbReference type="InterPro" id="IPR020846">
    <property type="entry name" value="MFS_dom"/>
</dbReference>
<feature type="compositionally biased region" description="Polar residues" evidence="6">
    <location>
        <begin position="466"/>
        <end position="480"/>
    </location>
</feature>
<comment type="subcellular location">
    <subcellularLocation>
        <location evidence="1">Membrane</location>
        <topology evidence="1">Multi-pass membrane protein</topology>
    </subcellularLocation>
</comment>
<dbReference type="GeneID" id="87919830"/>
<comment type="caution">
    <text evidence="9">The sequence shown here is derived from an EMBL/GenBank/DDBJ whole genome shotgun (WGS) entry which is preliminary data.</text>
</comment>
<proteinExistence type="predicted"/>
<feature type="compositionally biased region" description="Acidic residues" evidence="6">
    <location>
        <begin position="730"/>
        <end position="748"/>
    </location>
</feature>
<feature type="compositionally biased region" description="Low complexity" evidence="6">
    <location>
        <begin position="154"/>
        <end position="168"/>
    </location>
</feature>
<name>A0AAE1J5T7_9HYPO</name>
<feature type="region of interest" description="Disordered" evidence="6">
    <location>
        <begin position="85"/>
        <end position="230"/>
    </location>
</feature>
<keyword evidence="5 7" id="KW-0472">Membrane</keyword>
<dbReference type="RefSeq" id="XP_062755534.1">
    <property type="nucleotide sequence ID" value="XM_062899925.1"/>
</dbReference>
<dbReference type="SUPFAM" id="SSF103473">
    <property type="entry name" value="MFS general substrate transporter"/>
    <property type="match status" value="1"/>
</dbReference>
<evidence type="ECO:0000256" key="6">
    <source>
        <dbReference type="SAM" id="MobiDB-lite"/>
    </source>
</evidence>
<protein>
    <recommendedName>
        <fullName evidence="8">Major facilitator superfamily (MFS) profile domain-containing protein</fullName>
    </recommendedName>
</protein>
<feature type="compositionally biased region" description="Basic and acidic residues" evidence="6">
    <location>
        <begin position="124"/>
        <end position="134"/>
    </location>
</feature>
<keyword evidence="4 7" id="KW-1133">Transmembrane helix</keyword>
<dbReference type="GO" id="GO:0016020">
    <property type="term" value="C:membrane"/>
    <property type="evidence" value="ECO:0007669"/>
    <property type="project" value="UniProtKB-SubCell"/>
</dbReference>
<feature type="transmembrane region" description="Helical" evidence="7">
    <location>
        <begin position="276"/>
        <end position="296"/>
    </location>
</feature>
<evidence type="ECO:0000256" key="7">
    <source>
        <dbReference type="SAM" id="Phobius"/>
    </source>
</evidence>
<feature type="compositionally biased region" description="Low complexity" evidence="6">
    <location>
        <begin position="201"/>
        <end position="224"/>
    </location>
</feature>
<feature type="transmembrane region" description="Helical" evidence="7">
    <location>
        <begin position="591"/>
        <end position="611"/>
    </location>
</feature>
<keyword evidence="10" id="KW-1185">Reference proteome</keyword>
<feature type="transmembrane region" description="Helical" evidence="7">
    <location>
        <begin position="560"/>
        <end position="579"/>
    </location>
</feature>